<dbReference type="SUPFAM" id="SSF103473">
    <property type="entry name" value="MFS general substrate transporter"/>
    <property type="match status" value="1"/>
</dbReference>
<evidence type="ECO:0000313" key="7">
    <source>
        <dbReference type="EMBL" id="KAJ8939505.1"/>
    </source>
</evidence>
<dbReference type="Proteomes" id="UP001162156">
    <property type="component" value="Unassembled WGS sequence"/>
</dbReference>
<dbReference type="InterPro" id="IPR050549">
    <property type="entry name" value="MFS_Trehalose_Transporter"/>
</dbReference>
<protein>
    <recommendedName>
        <fullName evidence="6">Major facilitator superfamily (MFS) profile domain-containing protein</fullName>
    </recommendedName>
</protein>
<gene>
    <name evidence="7" type="ORF">NQ314_011120</name>
</gene>
<dbReference type="InterPro" id="IPR005828">
    <property type="entry name" value="MFS_sugar_transport-like"/>
</dbReference>
<evidence type="ECO:0000256" key="4">
    <source>
        <dbReference type="ARBA" id="ARBA00023136"/>
    </source>
</evidence>
<proteinExistence type="predicted"/>
<dbReference type="InterPro" id="IPR020846">
    <property type="entry name" value="MFS_dom"/>
</dbReference>
<keyword evidence="4 5" id="KW-0472">Membrane</keyword>
<evidence type="ECO:0000259" key="6">
    <source>
        <dbReference type="PROSITE" id="PS50850"/>
    </source>
</evidence>
<feature type="transmembrane region" description="Helical" evidence="5">
    <location>
        <begin position="26"/>
        <end position="45"/>
    </location>
</feature>
<dbReference type="Gene3D" id="1.20.1250.20">
    <property type="entry name" value="MFS general substrate transporter like domains"/>
    <property type="match status" value="1"/>
</dbReference>
<dbReference type="PROSITE" id="PS50850">
    <property type="entry name" value="MFS"/>
    <property type="match status" value="1"/>
</dbReference>
<evidence type="ECO:0000256" key="3">
    <source>
        <dbReference type="ARBA" id="ARBA00022989"/>
    </source>
</evidence>
<dbReference type="GO" id="GO:0022857">
    <property type="term" value="F:transmembrane transporter activity"/>
    <property type="evidence" value="ECO:0007669"/>
    <property type="project" value="InterPro"/>
</dbReference>
<reference evidence="7" key="1">
    <citation type="journal article" date="2023" name="Insect Mol. Biol.">
        <title>Genome sequencing provides insights into the evolution of gene families encoding plant cell wall-degrading enzymes in longhorned beetles.</title>
        <authorList>
            <person name="Shin N.R."/>
            <person name="Okamura Y."/>
            <person name="Kirsch R."/>
            <person name="Pauchet Y."/>
        </authorList>
    </citation>
    <scope>NUCLEOTIDE SEQUENCE</scope>
    <source>
        <strain evidence="7">RBIC_L_NR</strain>
    </source>
</reference>
<name>A0AAV8XKZ5_9CUCU</name>
<sequence>MGPVGDLFGSMLYPAIVDVIGRKNTILLIAVPEIVSMSMIHFSYYSKMLLYSARFIGGLSEAACFTIIPLYIGEVGVFR</sequence>
<feature type="domain" description="Major facilitator superfamily (MFS) profile" evidence="6">
    <location>
        <begin position="1"/>
        <end position="79"/>
    </location>
</feature>
<keyword evidence="3 5" id="KW-1133">Transmembrane helix</keyword>
<comment type="caution">
    <text evidence="7">The sequence shown here is derived from an EMBL/GenBank/DDBJ whole genome shotgun (WGS) entry which is preliminary data.</text>
</comment>
<evidence type="ECO:0000256" key="5">
    <source>
        <dbReference type="SAM" id="Phobius"/>
    </source>
</evidence>
<dbReference type="GO" id="GO:0016020">
    <property type="term" value="C:membrane"/>
    <property type="evidence" value="ECO:0007669"/>
    <property type="project" value="UniProtKB-SubCell"/>
</dbReference>
<keyword evidence="8" id="KW-1185">Reference proteome</keyword>
<dbReference type="EMBL" id="JANEYF010003076">
    <property type="protein sequence ID" value="KAJ8939505.1"/>
    <property type="molecule type" value="Genomic_DNA"/>
</dbReference>
<evidence type="ECO:0000313" key="8">
    <source>
        <dbReference type="Proteomes" id="UP001162156"/>
    </source>
</evidence>
<dbReference type="PANTHER" id="PTHR48021:SF46">
    <property type="entry name" value="MAJOR FACILITATOR SUPERFAMILY (MFS) PROFILE DOMAIN-CONTAINING PROTEIN"/>
    <property type="match status" value="1"/>
</dbReference>
<dbReference type="Pfam" id="PF00083">
    <property type="entry name" value="Sugar_tr"/>
    <property type="match status" value="1"/>
</dbReference>
<comment type="subcellular location">
    <subcellularLocation>
        <location evidence="1">Membrane</location>
        <topology evidence="1">Multi-pass membrane protein</topology>
    </subcellularLocation>
</comment>
<accession>A0AAV8XKZ5</accession>
<organism evidence="7 8">
    <name type="scientific">Rhamnusium bicolor</name>
    <dbReference type="NCBI Taxonomy" id="1586634"/>
    <lineage>
        <taxon>Eukaryota</taxon>
        <taxon>Metazoa</taxon>
        <taxon>Ecdysozoa</taxon>
        <taxon>Arthropoda</taxon>
        <taxon>Hexapoda</taxon>
        <taxon>Insecta</taxon>
        <taxon>Pterygota</taxon>
        <taxon>Neoptera</taxon>
        <taxon>Endopterygota</taxon>
        <taxon>Coleoptera</taxon>
        <taxon>Polyphaga</taxon>
        <taxon>Cucujiformia</taxon>
        <taxon>Chrysomeloidea</taxon>
        <taxon>Cerambycidae</taxon>
        <taxon>Lepturinae</taxon>
        <taxon>Rhagiini</taxon>
        <taxon>Rhamnusium</taxon>
    </lineage>
</organism>
<evidence type="ECO:0000256" key="1">
    <source>
        <dbReference type="ARBA" id="ARBA00004141"/>
    </source>
</evidence>
<dbReference type="AlphaFoldDB" id="A0AAV8XKZ5"/>
<evidence type="ECO:0000256" key="2">
    <source>
        <dbReference type="ARBA" id="ARBA00022692"/>
    </source>
</evidence>
<dbReference type="PANTHER" id="PTHR48021">
    <property type="match status" value="1"/>
</dbReference>
<keyword evidence="2 5" id="KW-0812">Transmembrane</keyword>
<dbReference type="InterPro" id="IPR036259">
    <property type="entry name" value="MFS_trans_sf"/>
</dbReference>
<feature type="transmembrane region" description="Helical" evidence="5">
    <location>
        <begin position="51"/>
        <end position="72"/>
    </location>
</feature>